<organism evidence="3 4">
    <name type="scientific">Aphanomyces stellatus</name>
    <dbReference type="NCBI Taxonomy" id="120398"/>
    <lineage>
        <taxon>Eukaryota</taxon>
        <taxon>Sar</taxon>
        <taxon>Stramenopiles</taxon>
        <taxon>Oomycota</taxon>
        <taxon>Saprolegniomycetes</taxon>
        <taxon>Saprolegniales</taxon>
        <taxon>Verrucalvaceae</taxon>
        <taxon>Aphanomyces</taxon>
    </lineage>
</organism>
<dbReference type="Proteomes" id="UP000332933">
    <property type="component" value="Unassembled WGS sequence"/>
</dbReference>
<gene>
    <name evidence="3" type="primary">Aste57867_11147</name>
    <name evidence="2" type="ORF">As57867_011105</name>
    <name evidence="3" type="ORF">ASTE57867_11147</name>
</gene>
<reference evidence="2" key="2">
    <citation type="submission" date="2019-06" db="EMBL/GenBank/DDBJ databases">
        <title>Genomics analysis of Aphanomyces spp. identifies a new class of oomycete effector associated with host adaptation.</title>
        <authorList>
            <person name="Gaulin E."/>
        </authorList>
    </citation>
    <scope>NUCLEOTIDE SEQUENCE</scope>
    <source>
        <strain evidence="2">CBS 578.67</strain>
    </source>
</reference>
<accession>A0A485KTD6</accession>
<dbReference type="EMBL" id="CAADRA010005277">
    <property type="protein sequence ID" value="VFT88014.1"/>
    <property type="molecule type" value="Genomic_DNA"/>
</dbReference>
<dbReference type="OrthoDB" id="79453at2759"/>
<evidence type="ECO:0000313" key="2">
    <source>
        <dbReference type="EMBL" id="KAF0698220.1"/>
    </source>
</evidence>
<feature type="compositionally biased region" description="Basic residues" evidence="1">
    <location>
        <begin position="86"/>
        <end position="109"/>
    </location>
</feature>
<keyword evidence="4" id="KW-1185">Reference proteome</keyword>
<reference evidence="3 4" key="1">
    <citation type="submission" date="2019-03" db="EMBL/GenBank/DDBJ databases">
        <authorList>
            <person name="Gaulin E."/>
            <person name="Dumas B."/>
        </authorList>
    </citation>
    <scope>NUCLEOTIDE SEQUENCE [LARGE SCALE GENOMIC DNA]</scope>
    <source>
        <strain evidence="3">CBS 568.67</strain>
    </source>
</reference>
<evidence type="ECO:0000313" key="4">
    <source>
        <dbReference type="Proteomes" id="UP000332933"/>
    </source>
</evidence>
<proteinExistence type="predicted"/>
<feature type="region of interest" description="Disordered" evidence="1">
    <location>
        <begin position="1"/>
        <end position="132"/>
    </location>
</feature>
<evidence type="ECO:0000313" key="3">
    <source>
        <dbReference type="EMBL" id="VFT88014.1"/>
    </source>
</evidence>
<feature type="compositionally biased region" description="Pro residues" evidence="1">
    <location>
        <begin position="8"/>
        <end position="17"/>
    </location>
</feature>
<name>A0A485KTD6_9STRA</name>
<feature type="compositionally biased region" description="Low complexity" evidence="1">
    <location>
        <begin position="31"/>
        <end position="55"/>
    </location>
</feature>
<feature type="compositionally biased region" description="Basic and acidic residues" evidence="1">
    <location>
        <begin position="119"/>
        <end position="132"/>
    </location>
</feature>
<sequence length="293" mass="33156">MDPTARPSNPPPPPPVPLVRLPSITAPRRMTSQSSLPSLATTSSAASVSSMDATSLPTTHLPRTSKKRKMSMRDVLAHASSTTSRSLHHHHPHAAPIHHRPSSLPRRHRFDNLSIPQDNSHDIDETGGHSEPLRHASSIARLKNGKDVCVVAHHGVVDWLQTYYLYGFDKNSLFYTLVPLRPDTDEWSFEESAYLFDLVRWIQLGKMRLPRGKPVDAYVAEKLHTSETRVQRRLEAMDGYRDINLPPYKPMTRDESDQFKQVKRQFLETLEDAVVAALDQHQIDQSAVLSIKY</sequence>
<evidence type="ECO:0000256" key="1">
    <source>
        <dbReference type="SAM" id="MobiDB-lite"/>
    </source>
</evidence>
<protein>
    <submittedName>
        <fullName evidence="3">Aste57867_11147 protein</fullName>
    </submittedName>
</protein>
<dbReference type="EMBL" id="VJMH01005256">
    <property type="protein sequence ID" value="KAF0698220.1"/>
    <property type="molecule type" value="Genomic_DNA"/>
</dbReference>
<dbReference type="AlphaFoldDB" id="A0A485KTD6"/>